<sequence length="236" mass="25727">MHDPGQQPDLADKHRRNAPDTETAVLWRNRTAVLFDRVPLPLAFCDAHGWIHAVNPMMAVEWGTLPGRLVGRNATELFQPTGAERFDRIIQALRLRRSARYPIDVTWTSGSGAERHGELTIDLIRDTPESTPNLLLFLRAYDDPAPPGPAKRAGIAEANAMEARILALAATGLTSARIATEVGLTADGVNYHLTRLSRRWGVSNRTALIARAYVKGVLAPDAWPPAPASAPPGDAR</sequence>
<dbReference type="SMART" id="SM00421">
    <property type="entry name" value="HTH_LUXR"/>
    <property type="match status" value="1"/>
</dbReference>
<gene>
    <name evidence="2" type="ORF">I2501_37175</name>
</gene>
<dbReference type="Gene3D" id="3.30.450.20">
    <property type="entry name" value="PAS domain"/>
    <property type="match status" value="1"/>
</dbReference>
<dbReference type="InterPro" id="IPR035965">
    <property type="entry name" value="PAS-like_dom_sf"/>
</dbReference>
<dbReference type="RefSeq" id="WP_196198509.1">
    <property type="nucleotide sequence ID" value="NZ_JADPRT010000025.1"/>
</dbReference>
<dbReference type="InterPro" id="IPR000792">
    <property type="entry name" value="Tscrpt_reg_LuxR_C"/>
</dbReference>
<dbReference type="AlphaFoldDB" id="A0A931B9D6"/>
<dbReference type="InterPro" id="IPR000014">
    <property type="entry name" value="PAS"/>
</dbReference>
<dbReference type="GO" id="GO:0003677">
    <property type="term" value="F:DNA binding"/>
    <property type="evidence" value="ECO:0007669"/>
    <property type="project" value="InterPro"/>
</dbReference>
<dbReference type="Gene3D" id="1.10.10.10">
    <property type="entry name" value="Winged helix-like DNA-binding domain superfamily/Winged helix DNA-binding domain"/>
    <property type="match status" value="1"/>
</dbReference>
<dbReference type="Proteomes" id="UP000657385">
    <property type="component" value="Unassembled WGS sequence"/>
</dbReference>
<name>A0A931B9D6_9ACTN</name>
<dbReference type="InterPro" id="IPR016032">
    <property type="entry name" value="Sig_transdc_resp-reg_C-effctor"/>
</dbReference>
<proteinExistence type="predicted"/>
<evidence type="ECO:0000259" key="1">
    <source>
        <dbReference type="SMART" id="SM00421"/>
    </source>
</evidence>
<feature type="domain" description="HTH luxR-type" evidence="1">
    <location>
        <begin position="160"/>
        <end position="212"/>
    </location>
</feature>
<dbReference type="SUPFAM" id="SSF46894">
    <property type="entry name" value="C-terminal effector domain of the bipartite response regulators"/>
    <property type="match status" value="1"/>
</dbReference>
<evidence type="ECO:0000313" key="2">
    <source>
        <dbReference type="EMBL" id="MBF9073660.1"/>
    </source>
</evidence>
<dbReference type="SUPFAM" id="SSF55785">
    <property type="entry name" value="PYP-like sensor domain (PAS domain)"/>
    <property type="match status" value="1"/>
</dbReference>
<keyword evidence="3" id="KW-1185">Reference proteome</keyword>
<dbReference type="Pfam" id="PF00196">
    <property type="entry name" value="GerE"/>
    <property type="match status" value="1"/>
</dbReference>
<accession>A0A931B9D6</accession>
<comment type="caution">
    <text evidence="2">The sequence shown here is derived from an EMBL/GenBank/DDBJ whole genome shotgun (WGS) entry which is preliminary data.</text>
</comment>
<organism evidence="2 3">
    <name type="scientific">Streptacidiphilus fuscans</name>
    <dbReference type="NCBI Taxonomy" id="2789292"/>
    <lineage>
        <taxon>Bacteria</taxon>
        <taxon>Bacillati</taxon>
        <taxon>Actinomycetota</taxon>
        <taxon>Actinomycetes</taxon>
        <taxon>Kitasatosporales</taxon>
        <taxon>Streptomycetaceae</taxon>
        <taxon>Streptacidiphilus</taxon>
    </lineage>
</organism>
<evidence type="ECO:0000313" key="3">
    <source>
        <dbReference type="Proteomes" id="UP000657385"/>
    </source>
</evidence>
<dbReference type="EMBL" id="JADPRT010000025">
    <property type="protein sequence ID" value="MBF9073660.1"/>
    <property type="molecule type" value="Genomic_DNA"/>
</dbReference>
<dbReference type="CDD" id="cd00130">
    <property type="entry name" value="PAS"/>
    <property type="match status" value="1"/>
</dbReference>
<reference evidence="2" key="1">
    <citation type="submission" date="2020-11" db="EMBL/GenBank/DDBJ databases">
        <title>Isolation and identification of active actinomycetes.</title>
        <authorList>
            <person name="Yu B."/>
        </authorList>
    </citation>
    <scope>NUCLEOTIDE SEQUENCE</scope>
    <source>
        <strain evidence="2">NEAU-YB345</strain>
    </source>
</reference>
<dbReference type="GO" id="GO:0006355">
    <property type="term" value="P:regulation of DNA-templated transcription"/>
    <property type="evidence" value="ECO:0007669"/>
    <property type="project" value="InterPro"/>
</dbReference>
<dbReference type="InterPro" id="IPR036388">
    <property type="entry name" value="WH-like_DNA-bd_sf"/>
</dbReference>
<protein>
    <submittedName>
        <fullName evidence="2">PAS domain-containing protein</fullName>
    </submittedName>
</protein>